<feature type="compositionally biased region" description="Basic and acidic residues" evidence="1">
    <location>
        <begin position="23"/>
        <end position="35"/>
    </location>
</feature>
<dbReference type="AlphaFoldDB" id="A0AAV5MHC5"/>
<sequence>MKKIEKSTARQHIHGRVFWENGSRSDGRDPTHETKLPSSPSPPFPENSSVQRNYLHKADSILLPNHRLPLAKFPLLSAAVLNTRLPPKQETPPSYLYPIKQNPNSLLLSSSKPFNFSSFSFHR</sequence>
<feature type="region of interest" description="Disordered" evidence="1">
    <location>
        <begin position="1"/>
        <end position="49"/>
    </location>
</feature>
<evidence type="ECO:0000313" key="3">
    <source>
        <dbReference type="Proteomes" id="UP001054252"/>
    </source>
</evidence>
<dbReference type="Proteomes" id="UP001054252">
    <property type="component" value="Unassembled WGS sequence"/>
</dbReference>
<reference evidence="2 3" key="1">
    <citation type="journal article" date="2021" name="Commun. Biol.">
        <title>The genome of Shorea leprosula (Dipterocarpaceae) highlights the ecological relevance of drought in aseasonal tropical rainforests.</title>
        <authorList>
            <person name="Ng K.K.S."/>
            <person name="Kobayashi M.J."/>
            <person name="Fawcett J.A."/>
            <person name="Hatakeyama M."/>
            <person name="Paape T."/>
            <person name="Ng C.H."/>
            <person name="Ang C.C."/>
            <person name="Tnah L.H."/>
            <person name="Lee C.T."/>
            <person name="Nishiyama T."/>
            <person name="Sese J."/>
            <person name="O'Brien M.J."/>
            <person name="Copetti D."/>
            <person name="Mohd Noor M.I."/>
            <person name="Ong R.C."/>
            <person name="Putra M."/>
            <person name="Sireger I.Z."/>
            <person name="Indrioko S."/>
            <person name="Kosugi Y."/>
            <person name="Izuno A."/>
            <person name="Isagi Y."/>
            <person name="Lee S.L."/>
            <person name="Shimizu K.K."/>
        </authorList>
    </citation>
    <scope>NUCLEOTIDE SEQUENCE [LARGE SCALE GENOMIC DNA]</scope>
    <source>
        <strain evidence="2">214</strain>
    </source>
</reference>
<organism evidence="2 3">
    <name type="scientific">Rubroshorea leprosula</name>
    <dbReference type="NCBI Taxonomy" id="152421"/>
    <lineage>
        <taxon>Eukaryota</taxon>
        <taxon>Viridiplantae</taxon>
        <taxon>Streptophyta</taxon>
        <taxon>Embryophyta</taxon>
        <taxon>Tracheophyta</taxon>
        <taxon>Spermatophyta</taxon>
        <taxon>Magnoliopsida</taxon>
        <taxon>eudicotyledons</taxon>
        <taxon>Gunneridae</taxon>
        <taxon>Pentapetalae</taxon>
        <taxon>rosids</taxon>
        <taxon>malvids</taxon>
        <taxon>Malvales</taxon>
        <taxon>Dipterocarpaceae</taxon>
        <taxon>Rubroshorea</taxon>
    </lineage>
</organism>
<evidence type="ECO:0000313" key="2">
    <source>
        <dbReference type="EMBL" id="GKV48917.1"/>
    </source>
</evidence>
<comment type="caution">
    <text evidence="2">The sequence shown here is derived from an EMBL/GenBank/DDBJ whole genome shotgun (WGS) entry which is preliminary data.</text>
</comment>
<protein>
    <submittedName>
        <fullName evidence="2">Uncharacterized protein</fullName>
    </submittedName>
</protein>
<evidence type="ECO:0000256" key="1">
    <source>
        <dbReference type="SAM" id="MobiDB-lite"/>
    </source>
</evidence>
<proteinExistence type="predicted"/>
<name>A0AAV5MHC5_9ROSI</name>
<dbReference type="EMBL" id="BPVZ01000275">
    <property type="protein sequence ID" value="GKV48917.1"/>
    <property type="molecule type" value="Genomic_DNA"/>
</dbReference>
<accession>A0AAV5MHC5</accession>
<keyword evidence="3" id="KW-1185">Reference proteome</keyword>
<gene>
    <name evidence="2" type="ORF">SLEP1_g55699</name>
</gene>